<dbReference type="PRINTS" id="PR00598">
    <property type="entry name" value="HTHMARR"/>
</dbReference>
<name>A0A4R8M1S5_9BURK</name>
<dbReference type="InterPro" id="IPR036388">
    <property type="entry name" value="WH-like_DNA-bd_sf"/>
</dbReference>
<feature type="domain" description="HTH marR-type" evidence="4">
    <location>
        <begin position="3"/>
        <end position="136"/>
    </location>
</feature>
<protein>
    <submittedName>
        <fullName evidence="5">MarR family transcriptional regulator</fullName>
    </submittedName>
</protein>
<keyword evidence="3" id="KW-0804">Transcription</keyword>
<dbReference type="PANTHER" id="PTHR42756">
    <property type="entry name" value="TRANSCRIPTIONAL REGULATOR, MARR"/>
    <property type="match status" value="1"/>
</dbReference>
<comment type="caution">
    <text evidence="5">The sequence shown here is derived from an EMBL/GenBank/DDBJ whole genome shotgun (WGS) entry which is preliminary data.</text>
</comment>
<accession>A0A4R8M1S5</accession>
<dbReference type="SMART" id="SM00347">
    <property type="entry name" value="HTH_MARR"/>
    <property type="match status" value="1"/>
</dbReference>
<dbReference type="GO" id="GO:0003700">
    <property type="term" value="F:DNA-binding transcription factor activity"/>
    <property type="evidence" value="ECO:0007669"/>
    <property type="project" value="InterPro"/>
</dbReference>
<dbReference type="SUPFAM" id="SSF46785">
    <property type="entry name" value="Winged helix' DNA-binding domain"/>
    <property type="match status" value="1"/>
</dbReference>
<reference evidence="5 6" key="1">
    <citation type="submission" date="2019-03" db="EMBL/GenBank/DDBJ databases">
        <title>Genomic Encyclopedia of Type Strains, Phase III (KMG-III): the genomes of soil and plant-associated and newly described type strains.</title>
        <authorList>
            <person name="Whitman W."/>
        </authorList>
    </citation>
    <scope>NUCLEOTIDE SEQUENCE [LARGE SCALE GENOMIC DNA]</scope>
    <source>
        <strain evidence="5 6">LMG 29544</strain>
    </source>
</reference>
<dbReference type="Pfam" id="PF01047">
    <property type="entry name" value="MarR"/>
    <property type="match status" value="1"/>
</dbReference>
<sequence length="154" mass="17259">MEEQDRIAILHQFGRTYRAFMSAFEAQVGHPMPRWRIMLALYEQDGESSQKRLVERLRVDPGALTRQLKSLEVLGWIERSMDERDNRVTNVRLTGEGRSAIEASLPSRNAFLHDTMAGLPEDALEALSNALGMLEARIAEVAAGLPARDAAAQR</sequence>
<evidence type="ECO:0000313" key="5">
    <source>
        <dbReference type="EMBL" id="TDY53399.1"/>
    </source>
</evidence>
<dbReference type="AlphaFoldDB" id="A0A4R8M1S5"/>
<dbReference type="OrthoDB" id="1467380at2"/>
<evidence type="ECO:0000256" key="1">
    <source>
        <dbReference type="ARBA" id="ARBA00023015"/>
    </source>
</evidence>
<gene>
    <name evidence="5" type="ORF">BX592_103211</name>
</gene>
<evidence type="ECO:0000313" key="6">
    <source>
        <dbReference type="Proteomes" id="UP000295509"/>
    </source>
</evidence>
<keyword evidence="6" id="KW-1185">Reference proteome</keyword>
<evidence type="ECO:0000259" key="4">
    <source>
        <dbReference type="PROSITE" id="PS50995"/>
    </source>
</evidence>
<organism evidence="5 6">
    <name type="scientific">Paraburkholderia rhizosphaerae</name>
    <dbReference type="NCBI Taxonomy" id="480658"/>
    <lineage>
        <taxon>Bacteria</taxon>
        <taxon>Pseudomonadati</taxon>
        <taxon>Pseudomonadota</taxon>
        <taxon>Betaproteobacteria</taxon>
        <taxon>Burkholderiales</taxon>
        <taxon>Burkholderiaceae</taxon>
        <taxon>Paraburkholderia</taxon>
    </lineage>
</organism>
<dbReference type="InterPro" id="IPR000835">
    <property type="entry name" value="HTH_MarR-typ"/>
</dbReference>
<dbReference type="InterPro" id="IPR036390">
    <property type="entry name" value="WH_DNA-bd_sf"/>
</dbReference>
<dbReference type="GO" id="GO:0003677">
    <property type="term" value="F:DNA binding"/>
    <property type="evidence" value="ECO:0007669"/>
    <property type="project" value="UniProtKB-KW"/>
</dbReference>
<keyword evidence="2" id="KW-0238">DNA-binding</keyword>
<evidence type="ECO:0000256" key="3">
    <source>
        <dbReference type="ARBA" id="ARBA00023163"/>
    </source>
</evidence>
<dbReference type="Gene3D" id="1.10.10.10">
    <property type="entry name" value="Winged helix-like DNA-binding domain superfamily/Winged helix DNA-binding domain"/>
    <property type="match status" value="1"/>
</dbReference>
<evidence type="ECO:0000256" key="2">
    <source>
        <dbReference type="ARBA" id="ARBA00023125"/>
    </source>
</evidence>
<dbReference type="Proteomes" id="UP000295509">
    <property type="component" value="Unassembled WGS sequence"/>
</dbReference>
<dbReference type="PROSITE" id="PS50995">
    <property type="entry name" value="HTH_MARR_2"/>
    <property type="match status" value="1"/>
</dbReference>
<dbReference type="PANTHER" id="PTHR42756:SF1">
    <property type="entry name" value="TRANSCRIPTIONAL REPRESSOR OF EMRAB OPERON"/>
    <property type="match status" value="1"/>
</dbReference>
<proteinExistence type="predicted"/>
<keyword evidence="1" id="KW-0805">Transcription regulation</keyword>
<dbReference type="EMBL" id="SORE01000003">
    <property type="protein sequence ID" value="TDY53399.1"/>
    <property type="molecule type" value="Genomic_DNA"/>
</dbReference>
<dbReference type="RefSeq" id="WP_134190576.1">
    <property type="nucleotide sequence ID" value="NZ_JBHLUW010000013.1"/>
</dbReference>